<dbReference type="Proteomes" id="UP001238603">
    <property type="component" value="Unassembled WGS sequence"/>
</dbReference>
<feature type="signal peptide" evidence="1">
    <location>
        <begin position="1"/>
        <end position="22"/>
    </location>
</feature>
<feature type="chain" id="PRO_5047452959" evidence="1">
    <location>
        <begin position="23"/>
        <end position="204"/>
    </location>
</feature>
<proteinExistence type="predicted"/>
<sequence length="204" mass="21155">MKTSLTAALLLSLGLISAPALAQKPKAAPAAPAAAAAAAPALVAAQSDLSFVSKQMGVPVDGKFKRFEAQLGFDPKKAEAGKVQFTIDLASVTLGDPMLDAELAKPAWFDSKKLGQASFVSSAIKPLGGNRFEVAGKLSLKGLQRDITVPITLAQDKGLTTASGSFVLKRLDFKIGDGEWSDTSMVANEVTVKLKLVFSGVAPL</sequence>
<dbReference type="Gene3D" id="2.40.128.110">
    <property type="entry name" value="Lipid/polyisoprenoid-binding, YceI-like"/>
    <property type="match status" value="1"/>
</dbReference>
<evidence type="ECO:0000313" key="3">
    <source>
        <dbReference type="EMBL" id="MDL5030353.1"/>
    </source>
</evidence>
<organism evidence="3 4">
    <name type="scientific">Roseateles subflavus</name>
    <dbReference type="NCBI Taxonomy" id="3053353"/>
    <lineage>
        <taxon>Bacteria</taxon>
        <taxon>Pseudomonadati</taxon>
        <taxon>Pseudomonadota</taxon>
        <taxon>Betaproteobacteria</taxon>
        <taxon>Burkholderiales</taxon>
        <taxon>Sphaerotilaceae</taxon>
        <taxon>Roseateles</taxon>
    </lineage>
</organism>
<dbReference type="Pfam" id="PF04264">
    <property type="entry name" value="YceI"/>
    <property type="match status" value="1"/>
</dbReference>
<keyword evidence="4" id="KW-1185">Reference proteome</keyword>
<feature type="domain" description="Lipid/polyisoprenoid-binding YceI-like" evidence="2">
    <location>
        <begin position="39"/>
        <end position="199"/>
    </location>
</feature>
<accession>A0ABT7LBV9</accession>
<dbReference type="EMBL" id="JASVDS010000001">
    <property type="protein sequence ID" value="MDL5030353.1"/>
    <property type="molecule type" value="Genomic_DNA"/>
</dbReference>
<dbReference type="PANTHER" id="PTHR34406">
    <property type="entry name" value="PROTEIN YCEI"/>
    <property type="match status" value="1"/>
</dbReference>
<name>A0ABT7LBV9_9BURK</name>
<protein>
    <submittedName>
        <fullName evidence="3">YceI family protein</fullName>
    </submittedName>
</protein>
<evidence type="ECO:0000256" key="1">
    <source>
        <dbReference type="SAM" id="SignalP"/>
    </source>
</evidence>
<dbReference type="InterPro" id="IPR007372">
    <property type="entry name" value="Lipid/polyisoprenoid-bd_YceI"/>
</dbReference>
<dbReference type="SUPFAM" id="SSF101874">
    <property type="entry name" value="YceI-like"/>
    <property type="match status" value="1"/>
</dbReference>
<gene>
    <name evidence="3" type="ORF">QRD43_00430</name>
</gene>
<dbReference type="InterPro" id="IPR036761">
    <property type="entry name" value="TTHA0802/YceI-like_sf"/>
</dbReference>
<dbReference type="PANTHER" id="PTHR34406:SF1">
    <property type="entry name" value="PROTEIN YCEI"/>
    <property type="match status" value="1"/>
</dbReference>
<evidence type="ECO:0000259" key="2">
    <source>
        <dbReference type="SMART" id="SM00867"/>
    </source>
</evidence>
<dbReference type="SMART" id="SM00867">
    <property type="entry name" value="YceI"/>
    <property type="match status" value="1"/>
</dbReference>
<dbReference type="RefSeq" id="WP_285980493.1">
    <property type="nucleotide sequence ID" value="NZ_JASVDS010000001.1"/>
</dbReference>
<evidence type="ECO:0000313" key="4">
    <source>
        <dbReference type="Proteomes" id="UP001238603"/>
    </source>
</evidence>
<comment type="caution">
    <text evidence="3">The sequence shown here is derived from an EMBL/GenBank/DDBJ whole genome shotgun (WGS) entry which is preliminary data.</text>
</comment>
<reference evidence="3 4" key="1">
    <citation type="submission" date="2023-06" db="EMBL/GenBank/DDBJ databases">
        <title>Pelomonas sp. APW6 16S ribosomal RNA gene genome sequencing and assembly.</title>
        <authorList>
            <person name="Woo H."/>
        </authorList>
    </citation>
    <scope>NUCLEOTIDE SEQUENCE [LARGE SCALE GENOMIC DNA]</scope>
    <source>
        <strain evidence="3 4">APW6</strain>
    </source>
</reference>
<keyword evidence="1" id="KW-0732">Signal</keyword>